<feature type="transmembrane region" description="Helical" evidence="5">
    <location>
        <begin position="342"/>
        <end position="360"/>
    </location>
</feature>
<sequence>MESLEKKLNNVIGEIINYLPVLGCLSVLSTDIFYISNTRDLWYVIPITLLIEFIYNKRWKTFTYNKMHIYYGVVFLFFLLFFLYYPFEQHTLYFDYLLKTRIPLSGLALCGILGFTNYHKLSYYLNAIIVVALFSVFYLVVLKIGFFEFLNSGNRAELFTQTRISFVNHHMKYNIYLNLALVSIWYIVSNKYKSLSKIKWIFYVCSFLLIFSILHISEGRNGYLTSLFIVGCISLVETWKRSKFWAIFVGGIVIILIFFKISSHGRLSENDLKENPRIFLWEIAWETIKENPLLGRGASQAQYVFTEKRLAHPLNETYQYFYSYLGDYMHADNQYFQTTMEFGFMGLILLLIIYFYPFFLADKKHKVLAFLMIFVIVFQSFFTVVLTDEYASLVMIMSYMILLVKDDVVIQRSNDITTS</sequence>
<evidence type="ECO:0000256" key="2">
    <source>
        <dbReference type="ARBA" id="ARBA00022692"/>
    </source>
</evidence>
<evidence type="ECO:0000256" key="3">
    <source>
        <dbReference type="ARBA" id="ARBA00022989"/>
    </source>
</evidence>
<evidence type="ECO:0000313" key="7">
    <source>
        <dbReference type="EMBL" id="GET45534.1"/>
    </source>
</evidence>
<dbReference type="PANTHER" id="PTHR37422">
    <property type="entry name" value="TEICHURONIC ACID BIOSYNTHESIS PROTEIN TUAE"/>
    <property type="match status" value="1"/>
</dbReference>
<protein>
    <recommendedName>
        <fullName evidence="6">O-antigen ligase-related domain-containing protein</fullName>
    </recommendedName>
</protein>
<keyword evidence="4 5" id="KW-0472">Membrane</keyword>
<feature type="transmembrane region" description="Helical" evidence="5">
    <location>
        <begin position="15"/>
        <end position="35"/>
    </location>
</feature>
<dbReference type="Proteomes" id="UP000398217">
    <property type="component" value="Unassembled WGS sequence"/>
</dbReference>
<evidence type="ECO:0000256" key="5">
    <source>
        <dbReference type="SAM" id="Phobius"/>
    </source>
</evidence>
<keyword evidence="3 5" id="KW-1133">Transmembrane helix</keyword>
<feature type="transmembrane region" description="Helical" evidence="5">
    <location>
        <begin position="170"/>
        <end position="188"/>
    </location>
</feature>
<feature type="transmembrane region" description="Helical" evidence="5">
    <location>
        <begin position="200"/>
        <end position="217"/>
    </location>
</feature>
<organism evidence="7 8">
    <name type="scientific">Capnocytophaga felis</name>
    <dbReference type="NCBI Taxonomy" id="2267611"/>
    <lineage>
        <taxon>Bacteria</taxon>
        <taxon>Pseudomonadati</taxon>
        <taxon>Bacteroidota</taxon>
        <taxon>Flavobacteriia</taxon>
        <taxon>Flavobacteriales</taxon>
        <taxon>Flavobacteriaceae</taxon>
        <taxon>Capnocytophaga</taxon>
    </lineage>
</organism>
<evidence type="ECO:0000256" key="4">
    <source>
        <dbReference type="ARBA" id="ARBA00023136"/>
    </source>
</evidence>
<feature type="transmembrane region" description="Helical" evidence="5">
    <location>
        <begin position="367"/>
        <end position="384"/>
    </location>
</feature>
<comment type="caution">
    <text evidence="7">The sequence shown here is derived from an EMBL/GenBank/DDBJ whole genome shotgun (WGS) entry which is preliminary data.</text>
</comment>
<keyword evidence="8" id="KW-1185">Reference proteome</keyword>
<gene>
    <name evidence="7" type="ORF">RCZ01_08360</name>
</gene>
<evidence type="ECO:0000259" key="6">
    <source>
        <dbReference type="Pfam" id="PF04932"/>
    </source>
</evidence>
<keyword evidence="2 5" id="KW-0812">Transmembrane</keyword>
<feature type="transmembrane region" description="Helical" evidence="5">
    <location>
        <begin position="244"/>
        <end position="262"/>
    </location>
</feature>
<feature type="transmembrane region" description="Helical" evidence="5">
    <location>
        <begin position="223"/>
        <end position="239"/>
    </location>
</feature>
<feature type="domain" description="O-antigen ligase-related" evidence="6">
    <location>
        <begin position="206"/>
        <end position="351"/>
    </location>
</feature>
<feature type="transmembrane region" description="Helical" evidence="5">
    <location>
        <begin position="41"/>
        <end position="57"/>
    </location>
</feature>
<name>A0A5M4B7F1_9FLAO</name>
<evidence type="ECO:0000313" key="8">
    <source>
        <dbReference type="Proteomes" id="UP000398217"/>
    </source>
</evidence>
<dbReference type="InterPro" id="IPR007016">
    <property type="entry name" value="O-antigen_ligase-rel_domated"/>
</dbReference>
<dbReference type="PANTHER" id="PTHR37422:SF13">
    <property type="entry name" value="LIPOPOLYSACCHARIDE BIOSYNTHESIS PROTEIN PA4999-RELATED"/>
    <property type="match status" value="1"/>
</dbReference>
<dbReference type="Pfam" id="PF04932">
    <property type="entry name" value="Wzy_C"/>
    <property type="match status" value="1"/>
</dbReference>
<dbReference type="AlphaFoldDB" id="A0A5M4B7F1"/>
<dbReference type="InterPro" id="IPR051533">
    <property type="entry name" value="WaaL-like"/>
</dbReference>
<feature type="transmembrane region" description="Helical" evidence="5">
    <location>
        <begin position="123"/>
        <end position="150"/>
    </location>
</feature>
<feature type="transmembrane region" description="Helical" evidence="5">
    <location>
        <begin position="69"/>
        <end position="87"/>
    </location>
</feature>
<proteinExistence type="predicted"/>
<evidence type="ECO:0000256" key="1">
    <source>
        <dbReference type="ARBA" id="ARBA00004141"/>
    </source>
</evidence>
<feature type="transmembrane region" description="Helical" evidence="5">
    <location>
        <begin position="93"/>
        <end position="116"/>
    </location>
</feature>
<comment type="subcellular location">
    <subcellularLocation>
        <location evidence="1">Membrane</location>
        <topology evidence="1">Multi-pass membrane protein</topology>
    </subcellularLocation>
</comment>
<dbReference type="EMBL" id="BLBC01000005">
    <property type="protein sequence ID" value="GET45534.1"/>
    <property type="molecule type" value="Genomic_DNA"/>
</dbReference>
<accession>A0A5M4B7F1</accession>
<reference evidence="8" key="1">
    <citation type="journal article" date="2020" name="Int. J. Syst. Evol. Microbiol.">
        <title>Capnocytophaga felis sp. nov. isolated from the feline oral cavity.</title>
        <authorList>
            <person name="Suzuki M."/>
            <person name="Umeda K."/>
            <person name="Kimura M."/>
            <person name="Imaoka K."/>
            <person name="Morikawa S."/>
            <person name="Maeda K."/>
        </authorList>
    </citation>
    <scope>NUCLEOTIDE SEQUENCE [LARGE SCALE GENOMIC DNA]</scope>
    <source>
        <strain evidence="8">KC07070</strain>
    </source>
</reference>
<dbReference type="GO" id="GO:0016020">
    <property type="term" value="C:membrane"/>
    <property type="evidence" value="ECO:0007669"/>
    <property type="project" value="UniProtKB-SubCell"/>
</dbReference>